<proteinExistence type="predicted"/>
<dbReference type="OrthoDB" id="2712393at2759"/>
<evidence type="ECO:0000313" key="2">
    <source>
        <dbReference type="EMBL" id="KAG1788271.1"/>
    </source>
</evidence>
<gene>
    <name evidence="2" type="ORF">HD556DRAFT_1499716</name>
</gene>
<dbReference type="GeneID" id="64602698"/>
<evidence type="ECO:0000256" key="1">
    <source>
        <dbReference type="SAM" id="MobiDB-lite"/>
    </source>
</evidence>
<dbReference type="AlphaFoldDB" id="A0A9P7AFJ0"/>
<feature type="region of interest" description="Disordered" evidence="1">
    <location>
        <begin position="159"/>
        <end position="185"/>
    </location>
</feature>
<protein>
    <submittedName>
        <fullName evidence="2">Uncharacterized protein</fullName>
    </submittedName>
</protein>
<keyword evidence="3" id="KW-1185">Reference proteome</keyword>
<accession>A0A9P7AFJ0</accession>
<organism evidence="2 3">
    <name type="scientific">Suillus plorans</name>
    <dbReference type="NCBI Taxonomy" id="116603"/>
    <lineage>
        <taxon>Eukaryota</taxon>
        <taxon>Fungi</taxon>
        <taxon>Dikarya</taxon>
        <taxon>Basidiomycota</taxon>
        <taxon>Agaricomycotina</taxon>
        <taxon>Agaricomycetes</taxon>
        <taxon>Agaricomycetidae</taxon>
        <taxon>Boletales</taxon>
        <taxon>Suillineae</taxon>
        <taxon>Suillaceae</taxon>
        <taxon>Suillus</taxon>
    </lineage>
</organism>
<sequence>MGRRKTCIKNRLKNLHKNPPKVKSQAPELVKLYRSGPQDGRYGKALHNHKNQHNSAIEHHIVIFDLVEERTFPDCVTKDYDWEKVLVSLTLKLGGILYANLPCKNERLYLLGDANVLIERAGPNLRPASASINSLLEWLISLRMKAGIFQTTGMYLSSERAGNTDHNGETKHETKQESEHLPKNNNAFINNPWEEVFALRTSRAQGLITTSYILHTYHCNWVSLHRAAGFLHAVGTKLKNIETAQPALFHLDASYQTQPERSAHQDLNDGLGIVPMRDGPFARN</sequence>
<reference evidence="2" key="1">
    <citation type="journal article" date="2020" name="New Phytol.">
        <title>Comparative genomics reveals dynamic genome evolution in host specialist ectomycorrhizal fungi.</title>
        <authorList>
            <person name="Lofgren L.A."/>
            <person name="Nguyen N.H."/>
            <person name="Vilgalys R."/>
            <person name="Ruytinx J."/>
            <person name="Liao H.L."/>
            <person name="Branco S."/>
            <person name="Kuo A."/>
            <person name="LaButti K."/>
            <person name="Lipzen A."/>
            <person name="Andreopoulos W."/>
            <person name="Pangilinan J."/>
            <person name="Riley R."/>
            <person name="Hundley H."/>
            <person name="Na H."/>
            <person name="Barry K."/>
            <person name="Grigoriev I.V."/>
            <person name="Stajich J.E."/>
            <person name="Kennedy P.G."/>
        </authorList>
    </citation>
    <scope>NUCLEOTIDE SEQUENCE</scope>
    <source>
        <strain evidence="2">S12</strain>
    </source>
</reference>
<dbReference type="RefSeq" id="XP_041155544.1">
    <property type="nucleotide sequence ID" value="XM_041308934.1"/>
</dbReference>
<comment type="caution">
    <text evidence="2">The sequence shown here is derived from an EMBL/GenBank/DDBJ whole genome shotgun (WGS) entry which is preliminary data.</text>
</comment>
<feature type="compositionally biased region" description="Basic and acidic residues" evidence="1">
    <location>
        <begin position="162"/>
        <end position="182"/>
    </location>
</feature>
<evidence type="ECO:0000313" key="3">
    <source>
        <dbReference type="Proteomes" id="UP000719766"/>
    </source>
</evidence>
<dbReference type="EMBL" id="JABBWE010000070">
    <property type="protein sequence ID" value="KAG1788271.1"/>
    <property type="molecule type" value="Genomic_DNA"/>
</dbReference>
<dbReference type="Proteomes" id="UP000719766">
    <property type="component" value="Unassembled WGS sequence"/>
</dbReference>
<name>A0A9P7AFJ0_9AGAM</name>